<evidence type="ECO:0000256" key="6">
    <source>
        <dbReference type="SAM" id="MobiDB-lite"/>
    </source>
</evidence>
<dbReference type="Proteomes" id="UP001217089">
    <property type="component" value="Unassembled WGS sequence"/>
</dbReference>
<gene>
    <name evidence="8" type="ORF">KUTeg_003211</name>
</gene>
<evidence type="ECO:0000313" key="9">
    <source>
        <dbReference type="Proteomes" id="UP001217089"/>
    </source>
</evidence>
<name>A0ABQ9FQX3_TEGGR</name>
<dbReference type="Gene3D" id="3.30.160.60">
    <property type="entry name" value="Classic Zinc Finger"/>
    <property type="match status" value="1"/>
</dbReference>
<evidence type="ECO:0000259" key="7">
    <source>
        <dbReference type="PROSITE" id="PS50157"/>
    </source>
</evidence>
<keyword evidence="4" id="KW-0862">Zinc</keyword>
<dbReference type="InterPro" id="IPR013087">
    <property type="entry name" value="Znf_C2H2_type"/>
</dbReference>
<evidence type="ECO:0000256" key="1">
    <source>
        <dbReference type="ARBA" id="ARBA00010144"/>
    </source>
</evidence>
<dbReference type="EMBL" id="JARBDR010000214">
    <property type="protein sequence ID" value="KAJ8318120.1"/>
    <property type="molecule type" value="Genomic_DNA"/>
</dbReference>
<dbReference type="PROSITE" id="PS50157">
    <property type="entry name" value="ZINC_FINGER_C2H2_2"/>
    <property type="match status" value="1"/>
</dbReference>
<keyword evidence="2" id="KW-0479">Metal-binding</keyword>
<feature type="compositionally biased region" description="Basic and acidic residues" evidence="6">
    <location>
        <begin position="155"/>
        <end position="165"/>
    </location>
</feature>
<protein>
    <recommendedName>
        <fullName evidence="7">C2H2-type domain-containing protein</fullName>
    </recommendedName>
</protein>
<comment type="caution">
    <text evidence="8">The sequence shown here is derived from an EMBL/GenBank/DDBJ whole genome shotgun (WGS) entry which is preliminary data.</text>
</comment>
<proteinExistence type="inferred from homology"/>
<feature type="region of interest" description="Disordered" evidence="6">
    <location>
        <begin position="37"/>
        <end position="185"/>
    </location>
</feature>
<evidence type="ECO:0000313" key="8">
    <source>
        <dbReference type="EMBL" id="KAJ8318120.1"/>
    </source>
</evidence>
<evidence type="ECO:0000256" key="2">
    <source>
        <dbReference type="ARBA" id="ARBA00022723"/>
    </source>
</evidence>
<sequence length="526" mass="55564">MITTSVAQYLHPDYLPPLPTTLDAKKSPLALLAQTCSSIGKEPSSAKSIIPPLDKKDGEKSNEKSTTDTKRDQKNKEESSDKPGFWTVSQTHKDIPPLVPVTTSKDEKSSSPSIYKTSPKPKDTSASLGSTSSHTEGNSSFARTIHSRTPGSRHSSGDTDEDRKRPVSSPLSPTKTSRESGYSSDNIRSSISSAYSYNSLSSASSTYPHFTHAGHGLSADALAAAQFPGYPLPLPAHGAFGSSSAAAAALAAQSSALSAQSSALKSAYGSSISPYVTYARVRTPSGATTLVPVCRDPYCTNCQLTLQNSHLSATCTAVGCAQCAHEKTLQNLSLGLQAGSSYSHYPPSLTASSLLSSVPSNLSSYSFSSLYPSSLLSAHTQSGMSFACNWVSPGNEPCGKRFTTSEELLQHLRSHTTPADPISLAMYERYGLPAAGLSGLHGHLPTHGSISPNSLRRNYPTSLSPLGGLMGSSRYHPYKSLLTPTSALSSSQAVAIIWTLSFTLFCLWTAYWSCSSSLVASGRIKV</sequence>
<evidence type="ECO:0000256" key="4">
    <source>
        <dbReference type="ARBA" id="ARBA00022833"/>
    </source>
</evidence>
<evidence type="ECO:0000256" key="5">
    <source>
        <dbReference type="PROSITE-ProRule" id="PRU00042"/>
    </source>
</evidence>
<organism evidence="8 9">
    <name type="scientific">Tegillarca granosa</name>
    <name type="common">Malaysian cockle</name>
    <name type="synonym">Anadara granosa</name>
    <dbReference type="NCBI Taxonomy" id="220873"/>
    <lineage>
        <taxon>Eukaryota</taxon>
        <taxon>Metazoa</taxon>
        <taxon>Spiralia</taxon>
        <taxon>Lophotrochozoa</taxon>
        <taxon>Mollusca</taxon>
        <taxon>Bivalvia</taxon>
        <taxon>Autobranchia</taxon>
        <taxon>Pteriomorphia</taxon>
        <taxon>Arcoida</taxon>
        <taxon>Arcoidea</taxon>
        <taxon>Arcidae</taxon>
        <taxon>Tegillarca</taxon>
    </lineage>
</organism>
<dbReference type="InterPro" id="IPR051520">
    <property type="entry name" value="Elbow/Noc_ZnFinger"/>
</dbReference>
<feature type="compositionally biased region" description="Basic and acidic residues" evidence="6">
    <location>
        <begin position="53"/>
        <end position="81"/>
    </location>
</feature>
<keyword evidence="3 5" id="KW-0863">Zinc-finger</keyword>
<feature type="domain" description="C2H2-type" evidence="7">
    <location>
        <begin position="386"/>
        <end position="420"/>
    </location>
</feature>
<dbReference type="PANTHER" id="PTHR12522:SF4">
    <property type="entry name" value="ZINC FINGER PROTEIN ELBOW"/>
    <property type="match status" value="1"/>
</dbReference>
<dbReference type="PANTHER" id="PTHR12522">
    <property type="entry name" value="ZINC-FINGER PROTEIN NOLZ1-RELATED"/>
    <property type="match status" value="1"/>
</dbReference>
<keyword evidence="9" id="KW-1185">Reference proteome</keyword>
<evidence type="ECO:0000256" key="3">
    <source>
        <dbReference type="ARBA" id="ARBA00022771"/>
    </source>
</evidence>
<feature type="compositionally biased region" description="Polar residues" evidence="6">
    <location>
        <begin position="124"/>
        <end position="154"/>
    </location>
</feature>
<accession>A0ABQ9FQX3</accession>
<reference evidence="8 9" key="1">
    <citation type="submission" date="2022-12" db="EMBL/GenBank/DDBJ databases">
        <title>Chromosome-level genome of Tegillarca granosa.</title>
        <authorList>
            <person name="Kim J."/>
        </authorList>
    </citation>
    <scope>NUCLEOTIDE SEQUENCE [LARGE SCALE GENOMIC DNA]</scope>
    <source>
        <strain evidence="8">Teg-2019</strain>
        <tissue evidence="8">Adductor muscle</tissue>
    </source>
</reference>
<comment type="similarity">
    <text evidence="1">Belongs to the Elbow/Noc family.</text>
</comment>